<feature type="chain" id="PRO_5025391421" description="G-protein coupled receptors family 2 profile 2 domain-containing protein" evidence="2">
    <location>
        <begin position="18"/>
        <end position="421"/>
    </location>
</feature>
<feature type="transmembrane region" description="Helical" evidence="1">
    <location>
        <begin position="324"/>
        <end position="348"/>
    </location>
</feature>
<reference evidence="3" key="1">
    <citation type="journal article" date="2020" name="Stud. Mycol.">
        <title>101 Dothideomycetes genomes: a test case for predicting lifestyles and emergence of pathogens.</title>
        <authorList>
            <person name="Haridas S."/>
            <person name="Albert R."/>
            <person name="Binder M."/>
            <person name="Bloem J."/>
            <person name="Labutti K."/>
            <person name="Salamov A."/>
            <person name="Andreopoulos B."/>
            <person name="Baker S."/>
            <person name="Barry K."/>
            <person name="Bills G."/>
            <person name="Bluhm B."/>
            <person name="Cannon C."/>
            <person name="Castanera R."/>
            <person name="Culley D."/>
            <person name="Daum C."/>
            <person name="Ezra D."/>
            <person name="Gonzalez J."/>
            <person name="Henrissat B."/>
            <person name="Kuo A."/>
            <person name="Liang C."/>
            <person name="Lipzen A."/>
            <person name="Lutzoni F."/>
            <person name="Magnuson J."/>
            <person name="Mondo S."/>
            <person name="Nolan M."/>
            <person name="Ohm R."/>
            <person name="Pangilinan J."/>
            <person name="Park H.-J."/>
            <person name="Ramirez L."/>
            <person name="Alfaro M."/>
            <person name="Sun H."/>
            <person name="Tritt A."/>
            <person name="Yoshinaga Y."/>
            <person name="Zwiers L.-H."/>
            <person name="Turgeon B."/>
            <person name="Goodwin S."/>
            <person name="Spatafora J."/>
            <person name="Crous P."/>
            <person name="Grigoriev I."/>
        </authorList>
    </citation>
    <scope>NUCLEOTIDE SEQUENCE</scope>
    <source>
        <strain evidence="3">CBS 123094</strain>
    </source>
</reference>
<dbReference type="Proteomes" id="UP000799779">
    <property type="component" value="Unassembled WGS sequence"/>
</dbReference>
<feature type="signal peptide" evidence="2">
    <location>
        <begin position="1"/>
        <end position="17"/>
    </location>
</feature>
<gene>
    <name evidence="3" type="ORF">P154DRAFT_619830</name>
</gene>
<feature type="transmembrane region" description="Helical" evidence="1">
    <location>
        <begin position="160"/>
        <end position="182"/>
    </location>
</feature>
<keyword evidence="1" id="KW-0472">Membrane</keyword>
<feature type="transmembrane region" description="Helical" evidence="1">
    <location>
        <begin position="299"/>
        <end position="318"/>
    </location>
</feature>
<accession>A0A6A5WJE8</accession>
<feature type="transmembrane region" description="Helical" evidence="1">
    <location>
        <begin position="119"/>
        <end position="140"/>
    </location>
</feature>
<sequence length="421" mass="46747">MVATALVWMSLLISALAVPLNEEPVRTVAVARDEYASPPPRGPHNGNVPRARLTVTCVAFFCVLLLAFMMGFRAQRLGNTKLKFAHILVYIQSFLACSFIISSTILSAGYGLATQPQCFAAIVICQVFYTLAKLNLYIFLLERFHILRAPFIHHRTHDYIWLALTLITILPFSAISIITYLTPHASIHADGRCRIGIAPIPSYLLLGFDAVIQALLTGVFVWLLWPMVGKTARRRGGEGDYAGVHGYGEPRPSLIGGRLQRKMTQINWFGRKKTSCPQERERVAVNFSAHMRILLWRNVIGSFLIFIGSTVNMVVFYADGKAQLGWVCMLWCVADITWGALIVQWLTLGACSTSTSSSTTSASQPETASIPVLFSRRNTRTLECPLTLDRASLLDHVSTMSQPVTPLFIEKSMERKASPLI</sequence>
<dbReference type="PANTHER" id="PTHR38848:SF3">
    <property type="entry name" value="G-PROTEIN COUPLED RECEPTORS FAMILY 3 PROFILE DOMAIN-CONTAINING PROTEIN"/>
    <property type="match status" value="1"/>
</dbReference>
<evidence type="ECO:0000313" key="4">
    <source>
        <dbReference type="Proteomes" id="UP000799779"/>
    </source>
</evidence>
<keyword evidence="1" id="KW-0812">Transmembrane</keyword>
<name>A0A6A5WJE8_9PLEO</name>
<keyword evidence="2" id="KW-0732">Signal</keyword>
<feature type="transmembrane region" description="Helical" evidence="1">
    <location>
        <begin position="202"/>
        <end position="225"/>
    </location>
</feature>
<feature type="transmembrane region" description="Helical" evidence="1">
    <location>
        <begin position="53"/>
        <end position="72"/>
    </location>
</feature>
<dbReference type="PANTHER" id="PTHR38848">
    <property type="entry name" value="G-PROTEIN COUPLED RECEPTORS FAMILY 3 PROFILE DOMAIN-CONTAINING PROTEIN"/>
    <property type="match status" value="1"/>
</dbReference>
<evidence type="ECO:0008006" key="5">
    <source>
        <dbReference type="Google" id="ProtNLM"/>
    </source>
</evidence>
<evidence type="ECO:0000256" key="2">
    <source>
        <dbReference type="SAM" id="SignalP"/>
    </source>
</evidence>
<keyword evidence="1" id="KW-1133">Transmembrane helix</keyword>
<evidence type="ECO:0000313" key="3">
    <source>
        <dbReference type="EMBL" id="KAF2000929.1"/>
    </source>
</evidence>
<protein>
    <recommendedName>
        <fullName evidence="5">G-protein coupled receptors family 2 profile 2 domain-containing protein</fullName>
    </recommendedName>
</protein>
<dbReference type="OrthoDB" id="3210850at2759"/>
<dbReference type="EMBL" id="ML977586">
    <property type="protein sequence ID" value="KAF2000929.1"/>
    <property type="molecule type" value="Genomic_DNA"/>
</dbReference>
<dbReference type="AlphaFoldDB" id="A0A6A5WJE8"/>
<organism evidence="3 4">
    <name type="scientific">Amniculicola lignicola CBS 123094</name>
    <dbReference type="NCBI Taxonomy" id="1392246"/>
    <lineage>
        <taxon>Eukaryota</taxon>
        <taxon>Fungi</taxon>
        <taxon>Dikarya</taxon>
        <taxon>Ascomycota</taxon>
        <taxon>Pezizomycotina</taxon>
        <taxon>Dothideomycetes</taxon>
        <taxon>Pleosporomycetidae</taxon>
        <taxon>Pleosporales</taxon>
        <taxon>Amniculicolaceae</taxon>
        <taxon>Amniculicola</taxon>
    </lineage>
</organism>
<evidence type="ECO:0000256" key="1">
    <source>
        <dbReference type="SAM" id="Phobius"/>
    </source>
</evidence>
<feature type="transmembrane region" description="Helical" evidence="1">
    <location>
        <begin position="84"/>
        <end position="113"/>
    </location>
</feature>
<keyword evidence="4" id="KW-1185">Reference proteome</keyword>
<proteinExistence type="predicted"/>